<evidence type="ECO:0000259" key="4">
    <source>
        <dbReference type="PROSITE" id="PS50042"/>
    </source>
</evidence>
<gene>
    <name evidence="6" type="ORF">RNC47_08060</name>
</gene>
<proteinExistence type="predicted"/>
<dbReference type="InterPro" id="IPR000524">
    <property type="entry name" value="Tscrpt_reg_HTH_GntR"/>
</dbReference>
<feature type="domain" description="HTH crp-type" evidence="5">
    <location>
        <begin position="155"/>
        <end position="222"/>
    </location>
</feature>
<dbReference type="InterPro" id="IPR000595">
    <property type="entry name" value="cNMP-bd_dom"/>
</dbReference>
<dbReference type="Gene3D" id="1.10.10.10">
    <property type="entry name" value="Winged helix-like DNA-binding domain superfamily/Winged helix DNA-binding domain"/>
    <property type="match status" value="1"/>
</dbReference>
<evidence type="ECO:0000256" key="1">
    <source>
        <dbReference type="ARBA" id="ARBA00023015"/>
    </source>
</evidence>
<keyword evidence="3" id="KW-0804">Transcription</keyword>
<dbReference type="EMBL" id="JAVREM010000005">
    <property type="protein sequence ID" value="MDT0318286.1"/>
    <property type="molecule type" value="Genomic_DNA"/>
</dbReference>
<dbReference type="InterPro" id="IPR036390">
    <property type="entry name" value="WH_DNA-bd_sf"/>
</dbReference>
<keyword evidence="2" id="KW-0238">DNA-binding</keyword>
<dbReference type="InterPro" id="IPR014710">
    <property type="entry name" value="RmlC-like_jellyroll"/>
</dbReference>
<dbReference type="CDD" id="cd00038">
    <property type="entry name" value="CAP_ED"/>
    <property type="match status" value="1"/>
</dbReference>
<keyword evidence="7" id="KW-1185">Reference proteome</keyword>
<evidence type="ECO:0000313" key="6">
    <source>
        <dbReference type="EMBL" id="MDT0318286.1"/>
    </source>
</evidence>
<dbReference type="CDD" id="cd00092">
    <property type="entry name" value="HTH_CRP"/>
    <property type="match status" value="1"/>
</dbReference>
<dbReference type="PROSITE" id="PS50042">
    <property type="entry name" value="CNMP_BINDING_3"/>
    <property type="match status" value="1"/>
</dbReference>
<dbReference type="Gene3D" id="2.60.120.10">
    <property type="entry name" value="Jelly Rolls"/>
    <property type="match status" value="1"/>
</dbReference>
<evidence type="ECO:0000259" key="5">
    <source>
        <dbReference type="PROSITE" id="PS51063"/>
    </source>
</evidence>
<comment type="caution">
    <text evidence="6">The sequence shown here is derived from an EMBL/GenBank/DDBJ whole genome shotgun (WGS) entry which is preliminary data.</text>
</comment>
<organism evidence="6 7">
    <name type="scientific">Streptomyces millisiae</name>
    <dbReference type="NCBI Taxonomy" id="3075542"/>
    <lineage>
        <taxon>Bacteria</taxon>
        <taxon>Bacillati</taxon>
        <taxon>Actinomycetota</taxon>
        <taxon>Actinomycetes</taxon>
        <taxon>Kitasatosporales</taxon>
        <taxon>Streptomycetaceae</taxon>
        <taxon>Streptomyces</taxon>
    </lineage>
</organism>
<protein>
    <submittedName>
        <fullName evidence="6">Crp/Fnr family transcriptional regulator</fullName>
    </submittedName>
</protein>
<keyword evidence="1" id="KW-0805">Transcription regulation</keyword>
<reference evidence="7" key="1">
    <citation type="submission" date="2023-07" db="EMBL/GenBank/DDBJ databases">
        <title>30 novel species of actinomycetes from the DSMZ collection.</title>
        <authorList>
            <person name="Nouioui I."/>
        </authorList>
    </citation>
    <scope>NUCLEOTIDE SEQUENCE [LARGE SCALE GENOMIC DNA]</scope>
    <source>
        <strain evidence="7">DSM 44918</strain>
    </source>
</reference>
<dbReference type="PROSITE" id="PS51063">
    <property type="entry name" value="HTH_CRP_2"/>
    <property type="match status" value="1"/>
</dbReference>
<dbReference type="SMART" id="SM00100">
    <property type="entry name" value="cNMP"/>
    <property type="match status" value="1"/>
</dbReference>
<evidence type="ECO:0000256" key="2">
    <source>
        <dbReference type="ARBA" id="ARBA00023125"/>
    </source>
</evidence>
<dbReference type="SUPFAM" id="SSF51206">
    <property type="entry name" value="cAMP-binding domain-like"/>
    <property type="match status" value="1"/>
</dbReference>
<evidence type="ECO:0000313" key="7">
    <source>
        <dbReference type="Proteomes" id="UP001183420"/>
    </source>
</evidence>
<dbReference type="InterPro" id="IPR018490">
    <property type="entry name" value="cNMP-bd_dom_sf"/>
</dbReference>
<sequence>MSPSVSADTPPPHAALGAVPLLAGVPDDRLRELWAASVRRSLPAGRTLRHAGAPATHLLLLLRGTVAATGHTAAGRTVRYGESIGPRALDKVAVIDGLGHTATLTAVTPCAVAALPRDRFLALTDDAASVRRHVLRVLAAEARHQQARFTATATLPAEARLAAWLLTEAATRRDSAIPVGTQQDLADLLGLSRVTVNRALTRLRRDGLIAPAGRSVRVLAPELLRLRAAKGA</sequence>
<dbReference type="SUPFAM" id="SSF46785">
    <property type="entry name" value="Winged helix' DNA-binding domain"/>
    <property type="match status" value="1"/>
</dbReference>
<name>A0ABU2LL50_9ACTN</name>
<evidence type="ECO:0000256" key="3">
    <source>
        <dbReference type="ARBA" id="ARBA00023163"/>
    </source>
</evidence>
<feature type="domain" description="Cyclic nucleotide-binding" evidence="4">
    <location>
        <begin position="21"/>
        <end position="141"/>
    </location>
</feature>
<dbReference type="Pfam" id="PF13545">
    <property type="entry name" value="HTH_Crp_2"/>
    <property type="match status" value="1"/>
</dbReference>
<dbReference type="InterPro" id="IPR036388">
    <property type="entry name" value="WH-like_DNA-bd_sf"/>
</dbReference>
<dbReference type="PRINTS" id="PR00035">
    <property type="entry name" value="HTHGNTR"/>
</dbReference>
<dbReference type="PANTHER" id="PTHR24567">
    <property type="entry name" value="CRP FAMILY TRANSCRIPTIONAL REGULATORY PROTEIN"/>
    <property type="match status" value="1"/>
</dbReference>
<dbReference type="InterPro" id="IPR012318">
    <property type="entry name" value="HTH_CRP"/>
</dbReference>
<dbReference type="Pfam" id="PF00027">
    <property type="entry name" value="cNMP_binding"/>
    <property type="match status" value="1"/>
</dbReference>
<dbReference type="RefSeq" id="WP_311596861.1">
    <property type="nucleotide sequence ID" value="NZ_JAVREM010000005.1"/>
</dbReference>
<dbReference type="PANTHER" id="PTHR24567:SF26">
    <property type="entry name" value="REGULATORY PROTEIN YEIL"/>
    <property type="match status" value="1"/>
</dbReference>
<dbReference type="Proteomes" id="UP001183420">
    <property type="component" value="Unassembled WGS sequence"/>
</dbReference>
<dbReference type="SMART" id="SM00419">
    <property type="entry name" value="HTH_CRP"/>
    <property type="match status" value="1"/>
</dbReference>
<accession>A0ABU2LL50</accession>
<dbReference type="InterPro" id="IPR050397">
    <property type="entry name" value="Env_Response_Regulators"/>
</dbReference>